<evidence type="ECO:0000256" key="5">
    <source>
        <dbReference type="PIRSR" id="PIRSR600246-3"/>
    </source>
</evidence>
<dbReference type="PROSITE" id="PS51084">
    <property type="entry name" value="HIT_2"/>
    <property type="match status" value="1"/>
</dbReference>
<evidence type="ECO:0000256" key="2">
    <source>
        <dbReference type="ARBA" id="ARBA00022741"/>
    </source>
</evidence>
<keyword evidence="9" id="KW-1185">Reference proteome</keyword>
<accession>A0A6A6HJM7</accession>
<dbReference type="InterPro" id="IPR045864">
    <property type="entry name" value="aa-tRNA-synth_II/BPL/LPL"/>
</dbReference>
<sequence>MTPRPLRWAVVIHGGCTNTLFDPEVQRDIQDNLATILGTVELALKEGVQAKDVVVKTISALEDCPLFNAGKGAAFTLDGGHELEAGLVDGHSGSYGAVSCLTVTKNPILAADAVLYRGNHCMIAGSAADDLSRKLGLEIVPNTYFSTISRRAFWEANIRIGHQRTAWEAGTVGVIALDSHGHIAVGGSTGGISGKDSGRVGDTAVLGAGLFADSKLGVACSGAGDEIFRHLLATKVTSHHSHGLSLEAATHKALSQISLTGKPCAIVAMDKEGMVSIQSTSRLFSTALGSSNQPSTVHIHQATLPVLPQHIFYSDSHLSAGLSQFPTTQGQSTAVLKHSAPSLFSLEQADFLRAMITIKSLQQKLRAFYGVNRCALITEGNHPISMIPLHGLSEEWKPVIGNANEFHEEFPGYITSKDGPEMDKDRQEQIAFSIRAEIGLEEPFNYQFQGEKHDSNLFARLVRGELPQSRIWETDEHVAFLTPFGNTPGFTVLVPRAHLTSDIFSIDDNAYLKLLAAAHTVGRHLISAFHVSRCGMIFEGFEIDYAHIKLVPIHETHLLNVKLITTTVVQEASFEETYQGYITSLNGPLCKDIESLSADASSIRRTILSARAKAPRSWVSPVDHAAAVLTEPWYSNLFAAQDSLFHSSVNFFKHRLNYKYTFVPATTDAISSPMGLGSDSVPVPINFLGQDTHLADSMQFALEYSLRIADDSPGVYYISTSFRGEDPDAMHLNQFHHVECELIGDFQKGISVAEKYLVSVISAMTRDLCGPIQMPAGSIDHLDAFLELHRSNSGKLPQITVEEALSLPQMDHTCWKHAVQGDPKHGHCITRAGEVKLIEHFGGAVWLTEMDHLSVPFYQAYVEGSLDKKARCADLLLGNGEVLGLGERHVHASDVLRALDQHKVPTEPYTWYSEMRETKPIQTTG</sequence>
<dbReference type="Pfam" id="PF01112">
    <property type="entry name" value="Asparaginase_2"/>
    <property type="match status" value="1"/>
</dbReference>
<dbReference type="Gene3D" id="3.30.930.10">
    <property type="entry name" value="Bira Bifunctional Protein, Domain 2"/>
    <property type="match status" value="1"/>
</dbReference>
<dbReference type="InterPro" id="IPR004364">
    <property type="entry name" value="Aa-tRNA-synt_II"/>
</dbReference>
<evidence type="ECO:0000313" key="9">
    <source>
        <dbReference type="Proteomes" id="UP000800092"/>
    </source>
</evidence>
<dbReference type="InterPro" id="IPR029055">
    <property type="entry name" value="Ntn_hydrolases_N"/>
</dbReference>
<dbReference type="Gene3D" id="3.30.428.10">
    <property type="entry name" value="HIT-like"/>
    <property type="match status" value="1"/>
</dbReference>
<proteinExistence type="predicted"/>
<dbReference type="AlphaFoldDB" id="A0A6A6HJM7"/>
<gene>
    <name evidence="8" type="ORF">EV356DRAFT_526119</name>
</gene>
<dbReference type="Proteomes" id="UP000800092">
    <property type="component" value="Unassembled WGS sequence"/>
</dbReference>
<feature type="site" description="Cleavage; by autolysis" evidence="5">
    <location>
        <begin position="170"/>
        <end position="171"/>
    </location>
</feature>
<dbReference type="GO" id="GO:0005524">
    <property type="term" value="F:ATP binding"/>
    <property type="evidence" value="ECO:0007669"/>
    <property type="project" value="InterPro"/>
</dbReference>
<dbReference type="Pfam" id="PF00152">
    <property type="entry name" value="tRNA-synt_2"/>
    <property type="match status" value="1"/>
</dbReference>
<protein>
    <submittedName>
        <fullName evidence="8">Putative L-asparaginase</fullName>
    </submittedName>
</protein>
<reference evidence="8" key="1">
    <citation type="journal article" date="2020" name="Stud. Mycol.">
        <title>101 Dothideomycetes genomes: a test case for predicting lifestyles and emergence of pathogens.</title>
        <authorList>
            <person name="Haridas S."/>
            <person name="Albert R."/>
            <person name="Binder M."/>
            <person name="Bloem J."/>
            <person name="Labutti K."/>
            <person name="Salamov A."/>
            <person name="Andreopoulos B."/>
            <person name="Baker S."/>
            <person name="Barry K."/>
            <person name="Bills G."/>
            <person name="Bluhm B."/>
            <person name="Cannon C."/>
            <person name="Castanera R."/>
            <person name="Culley D."/>
            <person name="Daum C."/>
            <person name="Ezra D."/>
            <person name="Gonzalez J."/>
            <person name="Henrissat B."/>
            <person name="Kuo A."/>
            <person name="Liang C."/>
            <person name="Lipzen A."/>
            <person name="Lutzoni F."/>
            <person name="Magnuson J."/>
            <person name="Mondo S."/>
            <person name="Nolan M."/>
            <person name="Ohm R."/>
            <person name="Pangilinan J."/>
            <person name="Park H.-J."/>
            <person name="Ramirez L."/>
            <person name="Alfaro M."/>
            <person name="Sun H."/>
            <person name="Tritt A."/>
            <person name="Yoshinaga Y."/>
            <person name="Zwiers L.-H."/>
            <person name="Turgeon B."/>
            <person name="Goodwin S."/>
            <person name="Spatafora J."/>
            <person name="Crous P."/>
            <person name="Grigoriev I."/>
        </authorList>
    </citation>
    <scope>NUCLEOTIDE SEQUENCE</scope>
    <source>
        <strain evidence="8">Tuck. ex Michener</strain>
    </source>
</reference>
<feature type="domain" description="HIT" evidence="7">
    <location>
        <begin position="457"/>
        <end position="560"/>
    </location>
</feature>
<dbReference type="InterPro" id="IPR036265">
    <property type="entry name" value="HIT-like_sf"/>
</dbReference>
<evidence type="ECO:0000256" key="1">
    <source>
        <dbReference type="ARBA" id="ARBA00022598"/>
    </source>
</evidence>
<dbReference type="GO" id="GO:0006418">
    <property type="term" value="P:tRNA aminoacylation for protein translation"/>
    <property type="evidence" value="ECO:0007669"/>
    <property type="project" value="InterPro"/>
</dbReference>
<dbReference type="OrthoDB" id="2262349at2759"/>
<dbReference type="SUPFAM" id="SSF56235">
    <property type="entry name" value="N-terminal nucleophile aminohydrolases (Ntn hydrolases)"/>
    <property type="match status" value="1"/>
</dbReference>
<dbReference type="SUPFAM" id="SSF55681">
    <property type="entry name" value="Class II aaRS and biotin synthetases"/>
    <property type="match status" value="1"/>
</dbReference>
<feature type="active site" description="Nucleophile" evidence="4">
    <location>
        <position position="171"/>
    </location>
</feature>
<evidence type="ECO:0000256" key="4">
    <source>
        <dbReference type="PIRSR" id="PIRSR600246-1"/>
    </source>
</evidence>
<dbReference type="EMBL" id="ML991776">
    <property type="protein sequence ID" value="KAF2238326.1"/>
    <property type="molecule type" value="Genomic_DNA"/>
</dbReference>
<comment type="caution">
    <text evidence="6">Lacks conserved residue(s) required for the propagation of feature annotation.</text>
</comment>
<dbReference type="PANTHER" id="PTHR10188">
    <property type="entry name" value="L-ASPARAGINASE"/>
    <property type="match status" value="1"/>
</dbReference>
<dbReference type="GO" id="GO:0016811">
    <property type="term" value="F:hydrolase activity, acting on carbon-nitrogen (but not peptide) bonds, in linear amides"/>
    <property type="evidence" value="ECO:0007669"/>
    <property type="project" value="UniProtKB-ARBA"/>
</dbReference>
<keyword evidence="1" id="KW-0436">Ligase</keyword>
<organism evidence="8 9">
    <name type="scientific">Viridothelium virens</name>
    <name type="common">Speckled blister lichen</name>
    <name type="synonym">Trypethelium virens</name>
    <dbReference type="NCBI Taxonomy" id="1048519"/>
    <lineage>
        <taxon>Eukaryota</taxon>
        <taxon>Fungi</taxon>
        <taxon>Dikarya</taxon>
        <taxon>Ascomycota</taxon>
        <taxon>Pezizomycotina</taxon>
        <taxon>Dothideomycetes</taxon>
        <taxon>Dothideomycetes incertae sedis</taxon>
        <taxon>Trypetheliales</taxon>
        <taxon>Trypetheliaceae</taxon>
        <taxon>Viridothelium</taxon>
    </lineage>
</organism>
<dbReference type="PANTHER" id="PTHR10188:SF6">
    <property type="entry name" value="N(4)-(BETA-N-ACETYLGLUCOSAMINYL)-L-ASPARAGINASE"/>
    <property type="match status" value="1"/>
</dbReference>
<evidence type="ECO:0000256" key="3">
    <source>
        <dbReference type="ARBA" id="ARBA00022840"/>
    </source>
</evidence>
<dbReference type="Gene3D" id="3.60.20.30">
    <property type="entry name" value="(Glycosyl)asparaginase"/>
    <property type="match status" value="1"/>
</dbReference>
<evidence type="ECO:0000256" key="6">
    <source>
        <dbReference type="PROSITE-ProRule" id="PRU00464"/>
    </source>
</evidence>
<evidence type="ECO:0000313" key="8">
    <source>
        <dbReference type="EMBL" id="KAF2238326.1"/>
    </source>
</evidence>
<evidence type="ECO:0000259" key="7">
    <source>
        <dbReference type="PROSITE" id="PS51084"/>
    </source>
</evidence>
<keyword evidence="2" id="KW-0547">Nucleotide-binding</keyword>
<keyword evidence="3" id="KW-0067">ATP-binding</keyword>
<dbReference type="GO" id="GO:0004812">
    <property type="term" value="F:aminoacyl-tRNA ligase activity"/>
    <property type="evidence" value="ECO:0007669"/>
    <property type="project" value="InterPro"/>
</dbReference>
<dbReference type="SUPFAM" id="SSF54197">
    <property type="entry name" value="HIT-like"/>
    <property type="match status" value="1"/>
</dbReference>
<dbReference type="InterPro" id="IPR011146">
    <property type="entry name" value="HIT-like"/>
</dbReference>
<dbReference type="InterPro" id="IPR000246">
    <property type="entry name" value="Peptidase_T2"/>
</dbReference>
<name>A0A6A6HJM7_VIRVR</name>